<dbReference type="Proteomes" id="UP000182413">
    <property type="component" value="Unassembled WGS sequence"/>
</dbReference>
<evidence type="ECO:0000313" key="2">
    <source>
        <dbReference type="Proteomes" id="UP000182413"/>
    </source>
</evidence>
<dbReference type="SUPFAM" id="SSF81901">
    <property type="entry name" value="HCP-like"/>
    <property type="match status" value="1"/>
</dbReference>
<proteinExistence type="predicted"/>
<dbReference type="Gene3D" id="1.25.40.10">
    <property type="entry name" value="Tetratricopeptide repeat domain"/>
    <property type="match status" value="1"/>
</dbReference>
<organism evidence="1 2">
    <name type="scientific">Ectopseudomonas alcaliphila</name>
    <dbReference type="NCBI Taxonomy" id="101564"/>
    <lineage>
        <taxon>Bacteria</taxon>
        <taxon>Pseudomonadati</taxon>
        <taxon>Pseudomonadota</taxon>
        <taxon>Gammaproteobacteria</taxon>
        <taxon>Pseudomonadales</taxon>
        <taxon>Pseudomonadaceae</taxon>
        <taxon>Ectopseudomonas</taxon>
    </lineage>
</organism>
<dbReference type="InterPro" id="IPR011990">
    <property type="entry name" value="TPR-like_helical_dom_sf"/>
</dbReference>
<sequence length="339" mass="38653">MRHFHCLPVVFSALILGCASTPEQHDTTADLNATLPNLTLNAVLPSAQANSYCTPQMDSDILYGVGMQLFNANDTANARSCLIFAAPEHNRAFCYLSLIADRDQEKTQAERDQESFNYIAYAASQNDWCAEYGMWRIYQIGSKGVERDPELAKRWLERSALHGYGESQSALAYRYEADEDFVAGLAWTRILGEDDDLEQQERLRQQMDAKQLAASDKLYESLKKRVTSKEAMYAEAREEDIGRYSATIHLNDPEVLQGMETEQRRDFIRQAMFTALDLPYVETREQVTLYMVLSRRAQMLEPGADILQNPQLVALLQNTELSFEQANADARRIIEDTYR</sequence>
<dbReference type="AlphaFoldDB" id="A0A1G7B7N8"/>
<name>A0A1G7B7N8_9GAMM</name>
<dbReference type="OrthoDB" id="6787064at2"/>
<gene>
    <name evidence="1" type="ORF">SAMN05216575_102162</name>
</gene>
<dbReference type="PROSITE" id="PS51257">
    <property type="entry name" value="PROKAR_LIPOPROTEIN"/>
    <property type="match status" value="1"/>
</dbReference>
<accession>A0A1G7B7N8</accession>
<evidence type="ECO:0008006" key="3">
    <source>
        <dbReference type="Google" id="ProtNLM"/>
    </source>
</evidence>
<reference evidence="1 2" key="1">
    <citation type="submission" date="2016-10" db="EMBL/GenBank/DDBJ databases">
        <authorList>
            <person name="de Groot N.N."/>
        </authorList>
    </citation>
    <scope>NUCLEOTIDE SEQUENCE [LARGE SCALE GENOMIC DNA]</scope>
    <source>
        <strain evidence="1 2">JCM 10630</strain>
    </source>
</reference>
<protein>
    <recommendedName>
        <fullName evidence="3">Sel1 repeat-containing protein</fullName>
    </recommendedName>
</protein>
<dbReference type="EMBL" id="FNAE01000002">
    <property type="protein sequence ID" value="SDE23124.1"/>
    <property type="molecule type" value="Genomic_DNA"/>
</dbReference>
<evidence type="ECO:0000313" key="1">
    <source>
        <dbReference type="EMBL" id="SDE23124.1"/>
    </source>
</evidence>